<protein>
    <submittedName>
        <fullName evidence="2">Uncharacterized protein</fullName>
    </submittedName>
</protein>
<feature type="transmembrane region" description="Helical" evidence="1">
    <location>
        <begin position="12"/>
        <end position="33"/>
    </location>
</feature>
<evidence type="ECO:0000313" key="3">
    <source>
        <dbReference type="Proteomes" id="UP000054485"/>
    </source>
</evidence>
<dbReference type="OrthoDB" id="3257151at2759"/>
<keyword evidence="1" id="KW-0472">Membrane</keyword>
<accession>A0A0D0BEH5</accession>
<gene>
    <name evidence="2" type="ORF">CY34DRAFT_802600</name>
</gene>
<sequence>MYLVVGPATGRIVFALLSELLVIAFILDTGCCVKNVQFTLDRCGQIPGSHNSKSVNVPANRDHFIAIYKPKRVHHSIKSEFQEVDIPTQEVPIPHLTPFDLEEIRAIWISEPRIPMRASRNINLVRVDGWFWPHESNAKKVEQPLPNEMYELFRWCRQLLQ</sequence>
<dbReference type="Proteomes" id="UP000054485">
    <property type="component" value="Unassembled WGS sequence"/>
</dbReference>
<dbReference type="EMBL" id="KN835189">
    <property type="protein sequence ID" value="KIK44507.1"/>
    <property type="molecule type" value="Genomic_DNA"/>
</dbReference>
<dbReference type="HOGENOM" id="CLU_1644848_0_0_1"/>
<evidence type="ECO:0000313" key="2">
    <source>
        <dbReference type="EMBL" id="KIK44507.1"/>
    </source>
</evidence>
<dbReference type="AlphaFoldDB" id="A0A0D0BEH5"/>
<dbReference type="InParanoid" id="A0A0D0BEH5"/>
<keyword evidence="1" id="KW-0812">Transmembrane</keyword>
<reference evidence="3" key="2">
    <citation type="submission" date="2015-01" db="EMBL/GenBank/DDBJ databases">
        <title>Evolutionary Origins and Diversification of the Mycorrhizal Mutualists.</title>
        <authorList>
            <consortium name="DOE Joint Genome Institute"/>
            <consortium name="Mycorrhizal Genomics Consortium"/>
            <person name="Kohler A."/>
            <person name="Kuo A."/>
            <person name="Nagy L.G."/>
            <person name="Floudas D."/>
            <person name="Copeland A."/>
            <person name="Barry K.W."/>
            <person name="Cichocki N."/>
            <person name="Veneault-Fourrey C."/>
            <person name="LaButti K."/>
            <person name="Lindquist E.A."/>
            <person name="Lipzen A."/>
            <person name="Lundell T."/>
            <person name="Morin E."/>
            <person name="Murat C."/>
            <person name="Riley R."/>
            <person name="Ohm R."/>
            <person name="Sun H."/>
            <person name="Tunlid A."/>
            <person name="Henrissat B."/>
            <person name="Grigoriev I.V."/>
            <person name="Hibbett D.S."/>
            <person name="Martin F."/>
        </authorList>
    </citation>
    <scope>NUCLEOTIDE SEQUENCE [LARGE SCALE GENOMIC DNA]</scope>
    <source>
        <strain evidence="3">UH-Slu-Lm8-n1</strain>
    </source>
</reference>
<reference evidence="2 3" key="1">
    <citation type="submission" date="2014-04" db="EMBL/GenBank/DDBJ databases">
        <authorList>
            <consortium name="DOE Joint Genome Institute"/>
            <person name="Kuo A."/>
            <person name="Ruytinx J."/>
            <person name="Rineau F."/>
            <person name="Colpaert J."/>
            <person name="Kohler A."/>
            <person name="Nagy L.G."/>
            <person name="Floudas D."/>
            <person name="Copeland A."/>
            <person name="Barry K.W."/>
            <person name="Cichocki N."/>
            <person name="Veneault-Fourrey C."/>
            <person name="LaButti K."/>
            <person name="Lindquist E.A."/>
            <person name="Lipzen A."/>
            <person name="Lundell T."/>
            <person name="Morin E."/>
            <person name="Murat C."/>
            <person name="Sun H."/>
            <person name="Tunlid A."/>
            <person name="Henrissat B."/>
            <person name="Grigoriev I.V."/>
            <person name="Hibbett D.S."/>
            <person name="Martin F."/>
            <person name="Nordberg H.P."/>
            <person name="Cantor M.N."/>
            <person name="Hua S.X."/>
        </authorList>
    </citation>
    <scope>NUCLEOTIDE SEQUENCE [LARGE SCALE GENOMIC DNA]</scope>
    <source>
        <strain evidence="2 3">UH-Slu-Lm8-n1</strain>
    </source>
</reference>
<keyword evidence="1" id="KW-1133">Transmembrane helix</keyword>
<evidence type="ECO:0000256" key="1">
    <source>
        <dbReference type="SAM" id="Phobius"/>
    </source>
</evidence>
<proteinExistence type="predicted"/>
<organism evidence="2 3">
    <name type="scientific">Suillus luteus UH-Slu-Lm8-n1</name>
    <dbReference type="NCBI Taxonomy" id="930992"/>
    <lineage>
        <taxon>Eukaryota</taxon>
        <taxon>Fungi</taxon>
        <taxon>Dikarya</taxon>
        <taxon>Basidiomycota</taxon>
        <taxon>Agaricomycotina</taxon>
        <taxon>Agaricomycetes</taxon>
        <taxon>Agaricomycetidae</taxon>
        <taxon>Boletales</taxon>
        <taxon>Suillineae</taxon>
        <taxon>Suillaceae</taxon>
        <taxon>Suillus</taxon>
    </lineage>
</organism>
<keyword evidence="3" id="KW-1185">Reference proteome</keyword>
<name>A0A0D0BEH5_9AGAM</name>